<dbReference type="RefSeq" id="WP_012636312.1">
    <property type="nucleotide sequence ID" value="NC_011899.1"/>
</dbReference>
<organism evidence="1 2">
    <name type="scientific">Halothermothrix orenii (strain H 168 / OCM 544 / DSM 9562)</name>
    <dbReference type="NCBI Taxonomy" id="373903"/>
    <lineage>
        <taxon>Bacteria</taxon>
        <taxon>Bacillati</taxon>
        <taxon>Bacillota</taxon>
        <taxon>Clostridia</taxon>
        <taxon>Halanaerobiales</taxon>
        <taxon>Halothermotrichaceae</taxon>
        <taxon>Halothermothrix</taxon>
    </lineage>
</organism>
<dbReference type="EMBL" id="CP001098">
    <property type="protein sequence ID" value="ACL70129.1"/>
    <property type="molecule type" value="Genomic_DNA"/>
</dbReference>
<name>B8CXW0_HALOH</name>
<dbReference type="KEGG" id="hor:Hore_13770"/>
<gene>
    <name evidence="1" type="ordered locus">Hore_13770</name>
</gene>
<proteinExistence type="predicted"/>
<dbReference type="Proteomes" id="UP000000719">
    <property type="component" value="Chromosome"/>
</dbReference>
<keyword evidence="2" id="KW-1185">Reference proteome</keyword>
<dbReference type="HOGENOM" id="CLU_1480090_0_0_9"/>
<accession>B8CXW0</accession>
<protein>
    <submittedName>
        <fullName evidence="1">Uncharacterized protein</fullName>
    </submittedName>
</protein>
<dbReference type="AlphaFoldDB" id="B8CXW0"/>
<evidence type="ECO:0000313" key="2">
    <source>
        <dbReference type="Proteomes" id="UP000000719"/>
    </source>
</evidence>
<evidence type="ECO:0000313" key="1">
    <source>
        <dbReference type="EMBL" id="ACL70129.1"/>
    </source>
</evidence>
<sequence length="182" mass="21225">MGLFGNKTKSLAKEISKEVFEFSIITVHRLNDLSQSSENDEDIYKKWEVADNDDIQMKLAHEFQIFLLYSLSWQSSNILTESKHKTFMDNVVKYTINKTPNINNNLVAKRYSEYTQYKLFPIDENLEFAPDETDNSALGRFSYHLSNILEDTVNPIIDGTYLFSLVNQFIEARNIQSRFSKL</sequence>
<reference evidence="1 2" key="1">
    <citation type="journal article" date="2009" name="PLoS ONE">
        <title>Genome analysis of the anaerobic thermohalophilic bacterium Halothermothrix orenii.</title>
        <authorList>
            <person name="Mavromatis K."/>
            <person name="Ivanova N."/>
            <person name="Anderson I."/>
            <person name="Lykidis A."/>
            <person name="Hooper S.D."/>
            <person name="Sun H."/>
            <person name="Kunin V."/>
            <person name="Lapidus A."/>
            <person name="Hugenholtz P."/>
            <person name="Patel B."/>
            <person name="Kyrpides N.C."/>
        </authorList>
    </citation>
    <scope>NUCLEOTIDE SEQUENCE [LARGE SCALE GENOMIC DNA]</scope>
    <source>
        <strain evidence="2">H 168 / OCM 544 / DSM 9562</strain>
    </source>
</reference>